<dbReference type="InterPro" id="IPR002035">
    <property type="entry name" value="VWF_A"/>
</dbReference>
<dbReference type="InterPro" id="IPR036465">
    <property type="entry name" value="vWFA_dom_sf"/>
</dbReference>
<protein>
    <recommendedName>
        <fullName evidence="4">VWFA domain-containing protein</fullName>
    </recommendedName>
</protein>
<dbReference type="SMART" id="SM00327">
    <property type="entry name" value="VWA"/>
    <property type="match status" value="1"/>
</dbReference>
<keyword evidence="2" id="KW-0722">Serine protease inhibitor</keyword>
<dbReference type="InterPro" id="IPR050525">
    <property type="entry name" value="ECM_Assembly_Org"/>
</dbReference>
<reference evidence="6" key="1">
    <citation type="submission" date="2018-06" db="EMBL/GenBank/DDBJ databases">
        <title>Genome assembly of Danube salmon.</title>
        <authorList>
            <person name="Macqueen D.J."/>
            <person name="Gundappa M.K."/>
        </authorList>
    </citation>
    <scope>NUCLEOTIDE SEQUENCE [LARGE SCALE GENOMIC DNA]</scope>
</reference>
<dbReference type="Gene3D" id="3.40.50.410">
    <property type="entry name" value="von Willebrand factor, type A domain"/>
    <property type="match status" value="1"/>
</dbReference>
<dbReference type="Proteomes" id="UP000314982">
    <property type="component" value="Unassembled WGS sequence"/>
</dbReference>
<keyword evidence="1" id="KW-0646">Protease inhibitor</keyword>
<reference evidence="5" key="3">
    <citation type="submission" date="2025-09" db="UniProtKB">
        <authorList>
            <consortium name="Ensembl"/>
        </authorList>
    </citation>
    <scope>IDENTIFICATION</scope>
</reference>
<dbReference type="GO" id="GO:0004867">
    <property type="term" value="F:serine-type endopeptidase inhibitor activity"/>
    <property type="evidence" value="ECO:0007669"/>
    <property type="project" value="UniProtKB-KW"/>
</dbReference>
<feature type="domain" description="VWFA" evidence="4">
    <location>
        <begin position="63"/>
        <end position="245"/>
    </location>
</feature>
<dbReference type="PRINTS" id="PR00453">
    <property type="entry name" value="VWFADOMAIN"/>
</dbReference>
<dbReference type="AlphaFoldDB" id="A0A4W5NV26"/>
<evidence type="ECO:0000256" key="1">
    <source>
        <dbReference type="ARBA" id="ARBA00022690"/>
    </source>
</evidence>
<evidence type="ECO:0000313" key="6">
    <source>
        <dbReference type="Proteomes" id="UP000314982"/>
    </source>
</evidence>
<evidence type="ECO:0000256" key="3">
    <source>
        <dbReference type="ARBA" id="ARBA00023157"/>
    </source>
</evidence>
<evidence type="ECO:0000256" key="2">
    <source>
        <dbReference type="ARBA" id="ARBA00022900"/>
    </source>
</evidence>
<accession>A0A4W5NV26</accession>
<evidence type="ECO:0000313" key="5">
    <source>
        <dbReference type="Ensembl" id="ENSHHUP00000053180.1"/>
    </source>
</evidence>
<proteinExistence type="predicted"/>
<dbReference type="GeneTree" id="ENSGT00940000163195"/>
<dbReference type="PROSITE" id="PS50234">
    <property type="entry name" value="VWFA"/>
    <property type="match status" value="1"/>
</dbReference>
<keyword evidence="6" id="KW-1185">Reference proteome</keyword>
<dbReference type="FunFam" id="3.40.50.410:FF:000051">
    <property type="entry name" value="Collagen type XXVIII alpha 1 chain"/>
    <property type="match status" value="1"/>
</dbReference>
<sequence>MTTRSSKIKGKVSGFHSFINSSMYYLIHSCIHSLTCNPLHPVSLPTTSLSPPSSPIVLICPVEIMFILDSSEKAKVLLFEKQKDFVLRFSTRLMQIQAAGWRLRLRLAALQYSSSVSLEHNFRDWQDVDVFQSRVASMAYIGHGTYSAYAITNATQMFSRETAANSLRVMLLMTDGVDHPRSPSAVTAASEAKNHNIRLFTIGLSGLPRDMPTNARLRSIASAPPQQHVLSLADNLLEDKLFRELNVLVNTGVSMSLFLVTIHLECKDDYL</sequence>
<evidence type="ECO:0000259" key="4">
    <source>
        <dbReference type="PROSITE" id="PS50234"/>
    </source>
</evidence>
<dbReference type="Ensembl" id="ENSHHUT00000055042.1">
    <property type="protein sequence ID" value="ENSHHUP00000053180.1"/>
    <property type="gene ID" value="ENSHHUG00000031945.1"/>
</dbReference>
<organism evidence="5 6">
    <name type="scientific">Hucho hucho</name>
    <name type="common">huchen</name>
    <dbReference type="NCBI Taxonomy" id="62062"/>
    <lineage>
        <taxon>Eukaryota</taxon>
        <taxon>Metazoa</taxon>
        <taxon>Chordata</taxon>
        <taxon>Craniata</taxon>
        <taxon>Vertebrata</taxon>
        <taxon>Euteleostomi</taxon>
        <taxon>Actinopterygii</taxon>
        <taxon>Neopterygii</taxon>
        <taxon>Teleostei</taxon>
        <taxon>Protacanthopterygii</taxon>
        <taxon>Salmoniformes</taxon>
        <taxon>Salmonidae</taxon>
        <taxon>Salmoninae</taxon>
        <taxon>Hucho</taxon>
    </lineage>
</organism>
<reference evidence="5" key="2">
    <citation type="submission" date="2025-08" db="UniProtKB">
        <authorList>
            <consortium name="Ensembl"/>
        </authorList>
    </citation>
    <scope>IDENTIFICATION</scope>
</reference>
<dbReference type="Pfam" id="PF00092">
    <property type="entry name" value="VWA"/>
    <property type="match status" value="1"/>
</dbReference>
<name>A0A4W5NV26_9TELE</name>
<dbReference type="PANTHER" id="PTHR24020:SF49">
    <property type="entry name" value="COLLAGEN ALPHA-1(XXVIII) CHAIN"/>
    <property type="match status" value="1"/>
</dbReference>
<dbReference type="PANTHER" id="PTHR24020">
    <property type="entry name" value="COLLAGEN ALPHA"/>
    <property type="match status" value="1"/>
</dbReference>
<keyword evidence="3" id="KW-1015">Disulfide bond</keyword>
<dbReference type="STRING" id="62062.ENSHHUP00000053180"/>
<dbReference type="SUPFAM" id="SSF53300">
    <property type="entry name" value="vWA-like"/>
    <property type="match status" value="1"/>
</dbReference>